<evidence type="ECO:0000313" key="6">
    <source>
        <dbReference type="Proteomes" id="UP000593562"/>
    </source>
</evidence>
<feature type="compositionally biased region" description="Pro residues" evidence="4">
    <location>
        <begin position="273"/>
        <end position="284"/>
    </location>
</feature>
<dbReference type="Proteomes" id="UP000593562">
    <property type="component" value="Unassembled WGS sequence"/>
</dbReference>
<organism evidence="5 6">
    <name type="scientific">Tripterygium wilfordii</name>
    <name type="common">Thunder God vine</name>
    <dbReference type="NCBI Taxonomy" id="458696"/>
    <lineage>
        <taxon>Eukaryota</taxon>
        <taxon>Viridiplantae</taxon>
        <taxon>Streptophyta</taxon>
        <taxon>Embryophyta</taxon>
        <taxon>Tracheophyta</taxon>
        <taxon>Spermatophyta</taxon>
        <taxon>Magnoliopsida</taxon>
        <taxon>eudicotyledons</taxon>
        <taxon>Gunneridae</taxon>
        <taxon>Pentapetalae</taxon>
        <taxon>rosids</taxon>
        <taxon>fabids</taxon>
        <taxon>Celastrales</taxon>
        <taxon>Celastraceae</taxon>
        <taxon>Tripterygium</taxon>
    </lineage>
</organism>
<keyword evidence="2" id="KW-0863">Zinc-finger</keyword>
<feature type="compositionally biased region" description="Basic and acidic residues" evidence="4">
    <location>
        <begin position="213"/>
        <end position="222"/>
    </location>
</feature>
<dbReference type="GO" id="GO:0008270">
    <property type="term" value="F:zinc ion binding"/>
    <property type="evidence" value="ECO:0007669"/>
    <property type="project" value="UniProtKB-KW"/>
</dbReference>
<comment type="caution">
    <text evidence="5">The sequence shown here is derived from an EMBL/GenBank/DDBJ whole genome shotgun (WGS) entry which is preliminary data.</text>
</comment>
<keyword evidence="3" id="KW-0862">Zinc</keyword>
<dbReference type="AlphaFoldDB" id="A0A7J7DDQ7"/>
<protein>
    <recommendedName>
        <fullName evidence="7">Extra-large GTP-binding protein 3</fullName>
    </recommendedName>
</protein>
<dbReference type="InterPro" id="IPR053057">
    <property type="entry name" value="XLG_GTP-binding"/>
</dbReference>
<dbReference type="SUPFAM" id="SSF57903">
    <property type="entry name" value="FYVE/PHD zinc finger"/>
    <property type="match status" value="1"/>
</dbReference>
<dbReference type="PANTHER" id="PTHR36486">
    <property type="entry name" value="OS01G0977800 PROTEIN"/>
    <property type="match status" value="1"/>
</dbReference>
<dbReference type="InterPro" id="IPR011011">
    <property type="entry name" value="Znf_FYVE_PHD"/>
</dbReference>
<feature type="compositionally biased region" description="Low complexity" evidence="4">
    <location>
        <begin position="253"/>
        <end position="268"/>
    </location>
</feature>
<evidence type="ECO:0000256" key="1">
    <source>
        <dbReference type="ARBA" id="ARBA00022723"/>
    </source>
</evidence>
<keyword evidence="6" id="KW-1185">Reference proteome</keyword>
<evidence type="ECO:0000256" key="2">
    <source>
        <dbReference type="ARBA" id="ARBA00022771"/>
    </source>
</evidence>
<dbReference type="PANTHER" id="PTHR36486:SF2">
    <property type="entry name" value="OS01G0977800 PROTEIN"/>
    <property type="match status" value="1"/>
</dbReference>
<gene>
    <name evidence="5" type="ORF">HS088_TW07G00012</name>
</gene>
<evidence type="ECO:0000256" key="4">
    <source>
        <dbReference type="SAM" id="MobiDB-lite"/>
    </source>
</evidence>
<evidence type="ECO:0000313" key="5">
    <source>
        <dbReference type="EMBL" id="KAF5744441.1"/>
    </source>
</evidence>
<name>A0A7J7DDQ7_TRIWF</name>
<keyword evidence="1" id="KW-0479">Metal-binding</keyword>
<evidence type="ECO:0000256" key="3">
    <source>
        <dbReference type="ARBA" id="ARBA00022833"/>
    </source>
</evidence>
<accession>A0A7J7DDQ7</accession>
<feature type="region of interest" description="Disordered" evidence="4">
    <location>
        <begin position="78"/>
        <end position="99"/>
    </location>
</feature>
<reference evidence="5 6" key="1">
    <citation type="journal article" date="2020" name="Nat. Commun.">
        <title>Genome of Tripterygium wilfordii and identification of cytochrome P450 involved in triptolide biosynthesis.</title>
        <authorList>
            <person name="Tu L."/>
            <person name="Su P."/>
            <person name="Zhang Z."/>
            <person name="Gao L."/>
            <person name="Wang J."/>
            <person name="Hu T."/>
            <person name="Zhou J."/>
            <person name="Zhang Y."/>
            <person name="Zhao Y."/>
            <person name="Liu Y."/>
            <person name="Song Y."/>
            <person name="Tong Y."/>
            <person name="Lu Y."/>
            <person name="Yang J."/>
            <person name="Xu C."/>
            <person name="Jia M."/>
            <person name="Peters R.J."/>
            <person name="Huang L."/>
            <person name="Gao W."/>
        </authorList>
    </citation>
    <scope>NUCLEOTIDE SEQUENCE [LARGE SCALE GENOMIC DNA]</scope>
    <source>
        <strain evidence="6">cv. XIE 37</strain>
        <tissue evidence="5">Leaf</tissue>
    </source>
</reference>
<dbReference type="EMBL" id="JAAARO010000007">
    <property type="protein sequence ID" value="KAF5744441.1"/>
    <property type="molecule type" value="Genomic_DNA"/>
</dbReference>
<proteinExistence type="predicted"/>
<sequence length="297" mass="33187">MGDLARLELEELYLGVPDDSVNLTFQHLADVKQKPAGKKKPTSAVTIMEAIEEVKTPNHASSPLKKLPSLDFNRALQPSKPHNLHLHPDHHHHPRSSNHVVKSSIGALDDISGVSMASTFPDRGGRRRPGIPHSSICTICTTYIYIFRHRCLVCGRVYCRNCVALGMGDMTEGRKCLDCLGRRFSQRYINKAGKVGCWSRYPAMVKQAELKWAEKGPRRSGERGSYSRSRVIMSRSMDPPTRPRPHRGSGTRNPPNSFVNPSSPYSPNYATRNPPPFVTPPSPYSPYTTPTHHHLPL</sequence>
<feature type="region of interest" description="Disordered" evidence="4">
    <location>
        <begin position="213"/>
        <end position="297"/>
    </location>
</feature>
<feature type="compositionally biased region" description="Basic residues" evidence="4">
    <location>
        <begin position="82"/>
        <end position="96"/>
    </location>
</feature>
<dbReference type="InParanoid" id="A0A7J7DDQ7"/>
<evidence type="ECO:0008006" key="7">
    <source>
        <dbReference type="Google" id="ProtNLM"/>
    </source>
</evidence>